<reference evidence="2 3" key="1">
    <citation type="journal article" date="2011" name="J. Bacteriol.">
        <title>Genome sequence of the algicidal bacterium Kordia algicida OT-1.</title>
        <authorList>
            <person name="Lee H.S."/>
            <person name="Kang S.G."/>
            <person name="Kwon K.K."/>
            <person name="Lee J.H."/>
            <person name="Kim S.J."/>
        </authorList>
    </citation>
    <scope>NUCLEOTIDE SEQUENCE [LARGE SCALE GENOMIC DNA]</scope>
    <source>
        <strain evidence="2 3">OT-1</strain>
    </source>
</reference>
<dbReference type="STRING" id="391587.KAOT1_05237"/>
<dbReference type="AlphaFoldDB" id="A9DZZ7"/>
<evidence type="ECO:0000313" key="2">
    <source>
        <dbReference type="EMBL" id="EDP95781.1"/>
    </source>
</evidence>
<comment type="caution">
    <text evidence="2">The sequence shown here is derived from an EMBL/GenBank/DDBJ whole genome shotgun (WGS) entry which is preliminary data.</text>
</comment>
<dbReference type="HOGENOM" id="CLU_1249269_0_0_10"/>
<sequence length="221" mass="25012">MENVLLIIVALLVGIVIGYLLCKKLSNDHGNGHQEEPPNGIIPVSDAVNLHETFVNEKYPLLSSAINSKETQFVWFEFDRIKSYINYLETVEKKNPNNPRISGVRVYFGAYQNHPEYTKQQTVFFNPTIETSLDEDYSNMKNLPFYIQPKNSSDPIVGRYKIIADLLLDEHNPIERAFMANNDLGHKESKENMVQKSSPKNGNGTSLSFNDGQLSPPPPRG</sequence>
<gene>
    <name evidence="2" type="ORF">KAOT1_05237</name>
</gene>
<accession>A9DZZ7</accession>
<evidence type="ECO:0000256" key="1">
    <source>
        <dbReference type="SAM" id="MobiDB-lite"/>
    </source>
</evidence>
<name>A9DZZ7_9FLAO</name>
<feature type="compositionally biased region" description="Polar residues" evidence="1">
    <location>
        <begin position="194"/>
        <end position="213"/>
    </location>
</feature>
<evidence type="ECO:0000313" key="3">
    <source>
        <dbReference type="Proteomes" id="UP000002945"/>
    </source>
</evidence>
<dbReference type="RefSeq" id="WP_007093616.1">
    <property type="nucleotide sequence ID" value="NZ_CP142125.1"/>
</dbReference>
<feature type="region of interest" description="Disordered" evidence="1">
    <location>
        <begin position="189"/>
        <end position="221"/>
    </location>
</feature>
<keyword evidence="3" id="KW-1185">Reference proteome</keyword>
<dbReference type="Proteomes" id="UP000002945">
    <property type="component" value="Unassembled WGS sequence"/>
</dbReference>
<dbReference type="OrthoDB" id="1355945at2"/>
<protein>
    <submittedName>
        <fullName evidence="2">Uncharacterized protein</fullName>
    </submittedName>
</protein>
<organism evidence="2 3">
    <name type="scientific">Kordia algicida OT-1</name>
    <dbReference type="NCBI Taxonomy" id="391587"/>
    <lineage>
        <taxon>Bacteria</taxon>
        <taxon>Pseudomonadati</taxon>
        <taxon>Bacteroidota</taxon>
        <taxon>Flavobacteriia</taxon>
        <taxon>Flavobacteriales</taxon>
        <taxon>Flavobacteriaceae</taxon>
        <taxon>Kordia</taxon>
    </lineage>
</organism>
<proteinExistence type="predicted"/>
<dbReference type="EMBL" id="ABIB01000006">
    <property type="protein sequence ID" value="EDP95781.1"/>
    <property type="molecule type" value="Genomic_DNA"/>
</dbReference>